<evidence type="ECO:0000313" key="2">
    <source>
        <dbReference type="Proteomes" id="UP000623608"/>
    </source>
</evidence>
<sequence length="205" mass="22014">MWAMIGGVDAEWGRWRQDNFGDPYMVWHDGPDFTVMVDSARADPETVFRMLRAGLADGDPLAASSFAELAQAGLAPPEAEELLRSVAAEANGELLIRVAQALYALTGDASWAESVVTVLRHDGSEFVRLDAAMALAHFPASAALVAAVAHGVRDPAYLVRYHSANTLLRYAGRRGDVSSDAALFRRVSGDDPGGWESAAADLTRR</sequence>
<reference evidence="1" key="1">
    <citation type="submission" date="2021-01" db="EMBL/GenBank/DDBJ databases">
        <title>Whole genome shotgun sequence of Actinoplanes tereljensis NBRC 105297.</title>
        <authorList>
            <person name="Komaki H."/>
            <person name="Tamura T."/>
        </authorList>
    </citation>
    <scope>NUCLEOTIDE SEQUENCE</scope>
    <source>
        <strain evidence="1">NBRC 105297</strain>
    </source>
</reference>
<dbReference type="InterPro" id="IPR016024">
    <property type="entry name" value="ARM-type_fold"/>
</dbReference>
<keyword evidence="2" id="KW-1185">Reference proteome</keyword>
<dbReference type="InterPro" id="IPR011989">
    <property type="entry name" value="ARM-like"/>
</dbReference>
<dbReference type="Gene3D" id="1.25.10.10">
    <property type="entry name" value="Leucine-rich Repeat Variant"/>
    <property type="match status" value="1"/>
</dbReference>
<organism evidence="1 2">
    <name type="scientific">Paractinoplanes tereljensis</name>
    <dbReference type="NCBI Taxonomy" id="571912"/>
    <lineage>
        <taxon>Bacteria</taxon>
        <taxon>Bacillati</taxon>
        <taxon>Actinomycetota</taxon>
        <taxon>Actinomycetes</taxon>
        <taxon>Micromonosporales</taxon>
        <taxon>Micromonosporaceae</taxon>
        <taxon>Paractinoplanes</taxon>
    </lineage>
</organism>
<protein>
    <recommendedName>
        <fullName evidence="3">HEAT repeat domain-containing protein</fullName>
    </recommendedName>
</protein>
<dbReference type="AlphaFoldDB" id="A0A919NJ62"/>
<evidence type="ECO:0008006" key="3">
    <source>
        <dbReference type="Google" id="ProtNLM"/>
    </source>
</evidence>
<dbReference type="Proteomes" id="UP000623608">
    <property type="component" value="Unassembled WGS sequence"/>
</dbReference>
<accession>A0A919NJ62</accession>
<evidence type="ECO:0000313" key="1">
    <source>
        <dbReference type="EMBL" id="GIF19019.1"/>
    </source>
</evidence>
<gene>
    <name evidence="1" type="ORF">Ate02nite_17490</name>
</gene>
<name>A0A919NJ62_9ACTN</name>
<proteinExistence type="predicted"/>
<dbReference type="SUPFAM" id="SSF48371">
    <property type="entry name" value="ARM repeat"/>
    <property type="match status" value="1"/>
</dbReference>
<dbReference type="EMBL" id="BOMY01000012">
    <property type="protein sequence ID" value="GIF19019.1"/>
    <property type="molecule type" value="Genomic_DNA"/>
</dbReference>
<comment type="caution">
    <text evidence="1">The sequence shown here is derived from an EMBL/GenBank/DDBJ whole genome shotgun (WGS) entry which is preliminary data.</text>
</comment>